<dbReference type="SFLD" id="SFLDG00002">
    <property type="entry name" value="C1.7:_P-type_atpase_like"/>
    <property type="match status" value="1"/>
</dbReference>
<evidence type="ECO:0000256" key="10">
    <source>
        <dbReference type="ARBA" id="ARBA00049360"/>
    </source>
</evidence>
<dbReference type="InterPro" id="IPR059000">
    <property type="entry name" value="ATPase_P-type_domA"/>
</dbReference>
<dbReference type="PRINTS" id="PR00120">
    <property type="entry name" value="HATPASE"/>
</dbReference>
<evidence type="ECO:0000313" key="14">
    <source>
        <dbReference type="EMBL" id="RMI30410.1"/>
    </source>
</evidence>
<dbReference type="NCBIfam" id="TIGR01494">
    <property type="entry name" value="ATPase_P-type"/>
    <property type="match status" value="2"/>
</dbReference>
<evidence type="ECO:0000259" key="13">
    <source>
        <dbReference type="Pfam" id="PF00689"/>
    </source>
</evidence>
<comment type="catalytic activity">
    <reaction evidence="10">
        <text>ATP + H2O = ADP + phosphate + H(+)</text>
        <dbReference type="Rhea" id="RHEA:13065"/>
        <dbReference type="ChEBI" id="CHEBI:15377"/>
        <dbReference type="ChEBI" id="CHEBI:15378"/>
        <dbReference type="ChEBI" id="CHEBI:30616"/>
        <dbReference type="ChEBI" id="CHEBI:43474"/>
        <dbReference type="ChEBI" id="CHEBI:456216"/>
    </reaction>
</comment>
<feature type="region of interest" description="Disordered" evidence="11">
    <location>
        <begin position="741"/>
        <end position="763"/>
    </location>
</feature>
<dbReference type="SUPFAM" id="SSF81653">
    <property type="entry name" value="Calcium ATPase, transduction domain A"/>
    <property type="match status" value="1"/>
</dbReference>
<keyword evidence="6" id="KW-0460">Magnesium</keyword>
<feature type="domain" description="P-type ATPase A" evidence="12">
    <location>
        <begin position="855"/>
        <end position="950"/>
    </location>
</feature>
<organism evidence="14 15">
    <name type="scientific">Nocardia stercoris</name>
    <dbReference type="NCBI Taxonomy" id="2483361"/>
    <lineage>
        <taxon>Bacteria</taxon>
        <taxon>Bacillati</taxon>
        <taxon>Actinomycetota</taxon>
        <taxon>Actinomycetes</taxon>
        <taxon>Mycobacteriales</taxon>
        <taxon>Nocardiaceae</taxon>
        <taxon>Nocardia</taxon>
    </lineage>
</organism>
<comment type="caution">
    <text evidence="14">The sequence shown here is derived from an EMBL/GenBank/DDBJ whole genome shotgun (WGS) entry which is preliminary data.</text>
</comment>
<dbReference type="GO" id="GO:0005524">
    <property type="term" value="F:ATP binding"/>
    <property type="evidence" value="ECO:0007669"/>
    <property type="project" value="UniProtKB-KW"/>
</dbReference>
<dbReference type="Pfam" id="PF00122">
    <property type="entry name" value="E1-E2_ATPase"/>
    <property type="match status" value="1"/>
</dbReference>
<dbReference type="GO" id="GO:0005388">
    <property type="term" value="F:P-type calcium transporter activity"/>
    <property type="evidence" value="ECO:0007669"/>
    <property type="project" value="TreeGrafter"/>
</dbReference>
<dbReference type="Pfam" id="PF00689">
    <property type="entry name" value="Cation_ATPase_C"/>
    <property type="match status" value="1"/>
</dbReference>
<dbReference type="Gene3D" id="3.40.1110.10">
    <property type="entry name" value="Calcium-transporting ATPase, cytoplasmic domain N"/>
    <property type="match status" value="1"/>
</dbReference>
<accession>A0A3M2L0Z9</accession>
<gene>
    <name evidence="14" type="ORF">EBN03_22525</name>
</gene>
<name>A0A3M2L0Z9_9NOCA</name>
<dbReference type="InterPro" id="IPR036412">
    <property type="entry name" value="HAD-like_sf"/>
</dbReference>
<protein>
    <submittedName>
        <fullName evidence="14">HAD family hydrolase</fullName>
    </submittedName>
</protein>
<evidence type="ECO:0000256" key="6">
    <source>
        <dbReference type="ARBA" id="ARBA00022842"/>
    </source>
</evidence>
<feature type="region of interest" description="Disordered" evidence="11">
    <location>
        <begin position="406"/>
        <end position="515"/>
    </location>
</feature>
<keyword evidence="15" id="KW-1185">Reference proteome</keyword>
<dbReference type="InterPro" id="IPR023214">
    <property type="entry name" value="HAD_sf"/>
</dbReference>
<dbReference type="SFLD" id="SFLDF00027">
    <property type="entry name" value="p-type_atpase"/>
    <property type="match status" value="1"/>
</dbReference>
<evidence type="ECO:0000313" key="15">
    <source>
        <dbReference type="Proteomes" id="UP000279275"/>
    </source>
</evidence>
<reference evidence="14 15" key="1">
    <citation type="submission" date="2018-10" db="EMBL/GenBank/DDBJ databases">
        <title>Isolation from cow dung.</title>
        <authorList>
            <person name="Ling L."/>
        </authorList>
    </citation>
    <scope>NUCLEOTIDE SEQUENCE [LARGE SCALE GENOMIC DNA]</scope>
    <source>
        <strain evidence="14 15">NEAU-LL90</strain>
    </source>
</reference>
<dbReference type="PRINTS" id="PR00119">
    <property type="entry name" value="CATATPASE"/>
</dbReference>
<dbReference type="SFLD" id="SFLDS00003">
    <property type="entry name" value="Haloacid_Dehalogenase"/>
    <property type="match status" value="1"/>
</dbReference>
<dbReference type="PROSITE" id="PS00154">
    <property type="entry name" value="ATPASE_E1_E2"/>
    <property type="match status" value="1"/>
</dbReference>
<evidence type="ECO:0000256" key="9">
    <source>
        <dbReference type="ARBA" id="ARBA00023136"/>
    </source>
</evidence>
<dbReference type="InterPro" id="IPR006068">
    <property type="entry name" value="ATPase_P-typ_cation-transptr_C"/>
</dbReference>
<evidence type="ECO:0000256" key="11">
    <source>
        <dbReference type="SAM" id="MobiDB-lite"/>
    </source>
</evidence>
<dbReference type="RefSeq" id="WP_122190076.1">
    <property type="nucleotide sequence ID" value="NZ_RFFH01000010.1"/>
</dbReference>
<evidence type="ECO:0000256" key="2">
    <source>
        <dbReference type="ARBA" id="ARBA00022692"/>
    </source>
</evidence>
<sequence length="1595" mass="165160">MATGALRTGVDLGTATVVLPVRAAGRGVDVASRVVEVTVPGIGRRMRDDLRTLADFRPQRHQRRVDIEQNRVGVEVRGLSGADSARVAAALEARLSRIGSVRWWRINAVTGRLVAGLGDVDTGLAKLIATIAAAEAGADVADRTWDRAVEHPADREPLLAAGIQLATDATAVGFAMIGWFLPGGGPLRWLRSAGLLIDSQPLARTRMEAVLGRVRTDLVVTLATAVGGAAGESVSMLVLDTAQRGFTMLEAAGSYLRWREWEATDARRAQSEARVPLRAHERPIPLPPGPVERVAAETATGSLLGATGFALAGRFGRAVSAVELGAPKAARASREVYAATVSTLLARAGVLTLHPAAWRRLDRLSAVVVAGEALLTSRRIVLEAESTDPGTSTAYVWSEAQRLAGASDGESGSASGEESGSASDGESGGASDGESGGASDGESGSASGEESGSASDGESGGASDGESGRASDGESGRASDDESGRASDDESCDASGGESGRASGDESGSASGPRWICTRCGSECRTTEHGPAWHELRSGAKILGRALVGRELDPRAHSILAAARAAGVLVVLTGAEDVGELRSLADRFVPAAEPSSTLIGDLQRDGHVVALLGVHSQQALDWADIGIGLARFDGDELTVPWSADLLCRDLAQAQRILNAIGPARQVSERGRTLALSGCALAGLLLATTRGRAADSAPLVAANVGALVSGAVAGVRAGAGRPAGPAARLLPWHALEPGEVLGRLPAPPPPPERSAAERRSRIPAPPGVRAISDFAGTVRRELSDPLAPILGVGALATAMLGSPGDAFLLSSVLTANAVVSALQRQRAERALQRMIEREQRTGRVLRRDDLDRDDPPAETVPAELLTVGDIIVLRAGDVVPADARLLAADSLELDESALTGESTTVDKQVDATPGVPLGDRACMVFDGSTVVNGAGRAVVVATGRDTQAGRAGTGAAPPDSGGVQAQLRSLTDRVLPLTIGAGGAVTALGGMRGRILRRAIADGVGVAVAAVPEGLPLVATLAQLAAARRLARYGILVRASRTVEALGRIDTLCFDKTGTLTEGRLRLTALADPWDQWSVDDESPDSRRLLRAAVRACPDPRDGPARHATDRAVLDAGRQFLSDDPGQWERVDELPFESNRGYAATVGRTDSTLRVYVKGAPEVVVPRCDGIRDSAGDRRPLGAEQREQVRRTVLDLAAQGLRVLVVARRDLRQRPRDIEEEVDHLTLLGFVGLADPPRAHSVELVKALQDSGIGVRMITGDHPATAAAIARQLGIGGDRVTTGADLDELDEAGQSALIGRSTVFARVDPEHKVRIVALLRRAGHVVGMTGDGSNDAAAIRSADIGIGLAARGSVAARNAADLVLTEPEPLVLLDALVEGRSMWQRVSDAVGVLVGGNAGEVGFTLYGTAVAGRAPMTTRQFLLVNMLTDMFPALALALAEDRSRVDGDGDGTDVSDRAVRRTAELAFIPPAASATDLARTVGVRGIATAVGASAAWTVARYTGTRRRAATVGLVSLVGTQLGQTLLSGRGSPLVWLTTLGSGVVLVTIVMTPGLNTYFGCRPLGPLGWATALTATAVGTAVAQRLPALLPGPDGTE</sequence>
<dbReference type="Proteomes" id="UP000279275">
    <property type="component" value="Unassembled WGS sequence"/>
</dbReference>
<evidence type="ECO:0000256" key="7">
    <source>
        <dbReference type="ARBA" id="ARBA00022967"/>
    </source>
</evidence>
<dbReference type="InterPro" id="IPR018303">
    <property type="entry name" value="ATPase_P-typ_P_site"/>
</dbReference>
<dbReference type="InterPro" id="IPR044492">
    <property type="entry name" value="P_typ_ATPase_HD_dom"/>
</dbReference>
<dbReference type="InterPro" id="IPR001757">
    <property type="entry name" value="P_typ_ATPase"/>
</dbReference>
<feature type="domain" description="Cation-transporting P-type ATPase C-terminal" evidence="13">
    <location>
        <begin position="1413"/>
        <end position="1581"/>
    </location>
</feature>
<dbReference type="OrthoDB" id="9814270at2"/>
<dbReference type="InterPro" id="IPR023298">
    <property type="entry name" value="ATPase_P-typ_TM_dom_sf"/>
</dbReference>
<evidence type="ECO:0000256" key="5">
    <source>
        <dbReference type="ARBA" id="ARBA00022840"/>
    </source>
</evidence>
<keyword evidence="3" id="KW-0479">Metal-binding</keyword>
<dbReference type="InterPro" id="IPR008250">
    <property type="entry name" value="ATPase_P-typ_transduc_dom_A_sf"/>
</dbReference>
<dbReference type="Gene3D" id="3.40.50.1000">
    <property type="entry name" value="HAD superfamily/HAD-like"/>
    <property type="match status" value="2"/>
</dbReference>
<feature type="compositionally biased region" description="Low complexity" evidence="11">
    <location>
        <begin position="406"/>
        <end position="425"/>
    </location>
</feature>
<dbReference type="Pfam" id="PF13246">
    <property type="entry name" value="Cation_ATPase"/>
    <property type="match status" value="1"/>
</dbReference>
<dbReference type="PANTHER" id="PTHR24093:SF513">
    <property type="entry name" value="CATION-TRANSPORTING ATPASE I-RELATED"/>
    <property type="match status" value="1"/>
</dbReference>
<keyword evidence="9" id="KW-0472">Membrane</keyword>
<keyword evidence="14" id="KW-0378">Hydrolase</keyword>
<keyword evidence="5" id="KW-0067">ATP-binding</keyword>
<feature type="compositionally biased region" description="Low complexity" evidence="11">
    <location>
        <begin position="440"/>
        <end position="457"/>
    </location>
</feature>
<evidence type="ECO:0000256" key="1">
    <source>
        <dbReference type="ARBA" id="ARBA00004651"/>
    </source>
</evidence>
<dbReference type="EMBL" id="RFFH01000010">
    <property type="protein sequence ID" value="RMI30410.1"/>
    <property type="molecule type" value="Genomic_DNA"/>
</dbReference>
<evidence type="ECO:0000256" key="8">
    <source>
        <dbReference type="ARBA" id="ARBA00022989"/>
    </source>
</evidence>
<dbReference type="InterPro" id="IPR023299">
    <property type="entry name" value="ATPase_P-typ_cyto_dom_N"/>
</dbReference>
<dbReference type="GO" id="GO:0016887">
    <property type="term" value="F:ATP hydrolysis activity"/>
    <property type="evidence" value="ECO:0007669"/>
    <property type="project" value="InterPro"/>
</dbReference>
<dbReference type="SUPFAM" id="SSF56784">
    <property type="entry name" value="HAD-like"/>
    <property type="match status" value="1"/>
</dbReference>
<keyword evidence="4" id="KW-0547">Nucleotide-binding</keyword>
<dbReference type="Gene3D" id="2.70.150.10">
    <property type="entry name" value="Calcium-transporting ATPase, cytoplasmic transduction domain A"/>
    <property type="match status" value="1"/>
</dbReference>
<evidence type="ECO:0000256" key="4">
    <source>
        <dbReference type="ARBA" id="ARBA00022741"/>
    </source>
</evidence>
<feature type="compositionally biased region" description="Basic and acidic residues" evidence="11">
    <location>
        <begin position="466"/>
        <end position="488"/>
    </location>
</feature>
<dbReference type="SUPFAM" id="SSF81665">
    <property type="entry name" value="Calcium ATPase, transmembrane domain M"/>
    <property type="match status" value="1"/>
</dbReference>
<comment type="subcellular location">
    <subcellularLocation>
        <location evidence="1">Cell membrane</location>
        <topology evidence="1">Multi-pass membrane protein</topology>
    </subcellularLocation>
</comment>
<keyword evidence="8" id="KW-1133">Transmembrane helix</keyword>
<dbReference type="Gene3D" id="1.20.1110.10">
    <property type="entry name" value="Calcium-transporting ATPase, transmembrane domain"/>
    <property type="match status" value="2"/>
</dbReference>
<keyword evidence="2" id="KW-0812">Transmembrane</keyword>
<evidence type="ECO:0000259" key="12">
    <source>
        <dbReference type="Pfam" id="PF00122"/>
    </source>
</evidence>
<proteinExistence type="predicted"/>
<dbReference type="PANTHER" id="PTHR24093">
    <property type="entry name" value="CATION TRANSPORTING ATPASE"/>
    <property type="match status" value="1"/>
</dbReference>
<evidence type="ECO:0000256" key="3">
    <source>
        <dbReference type="ARBA" id="ARBA00022723"/>
    </source>
</evidence>
<dbReference type="GO" id="GO:0046872">
    <property type="term" value="F:metal ion binding"/>
    <property type="evidence" value="ECO:0007669"/>
    <property type="project" value="UniProtKB-KW"/>
</dbReference>
<dbReference type="GO" id="GO:0005886">
    <property type="term" value="C:plasma membrane"/>
    <property type="evidence" value="ECO:0007669"/>
    <property type="project" value="UniProtKB-SubCell"/>
</dbReference>
<keyword evidence="7" id="KW-1278">Translocase</keyword>
<feature type="compositionally biased region" description="Gly residues" evidence="11">
    <location>
        <begin position="426"/>
        <end position="439"/>
    </location>
</feature>